<sequence length="132" mass="14150">MSTTNPSILSHISLGTNRFEEAAAFYDQVLAPLGCQRIMAHPGAIAWGREYPEFWLQTPIDGAPATVGNGTHVGFFANDRAAVDAFHRAALAAGASDEGAPGPRADYGEAYYGCFVRDLDGHKIEAAYWDMG</sequence>
<dbReference type="PANTHER" id="PTHR35006:SF4">
    <property type="entry name" value="BLR7706 PROTEIN"/>
    <property type="match status" value="1"/>
</dbReference>
<reference evidence="2 4" key="3">
    <citation type="journal article" name="Genome Announc.">
        <title>Complete Genome Sequence of Pseudomonas balearica DSM 6083T.</title>
        <authorList>
            <person name="Bennasar-Figueras A."/>
            <person name="Salva-Serra F."/>
            <person name="Jaen-Luchoro D."/>
            <person name="Segui C."/>
            <person name="Aliaga F."/>
            <person name="Busquets A."/>
            <person name="Gomila M."/>
            <person name="Moore E.R."/>
            <person name="Lalucat J."/>
        </authorList>
    </citation>
    <scope>NUCLEOTIDE SEQUENCE [LARGE SCALE GENOMIC DNA]</scope>
    <source>
        <strain evidence="4">DSM 6083</strain>
        <strain evidence="2">DSM6083</strain>
    </source>
</reference>
<dbReference type="InterPro" id="IPR004360">
    <property type="entry name" value="Glyas_Fos-R_dOase_dom"/>
</dbReference>
<evidence type="ECO:0000313" key="2">
    <source>
        <dbReference type="EMBL" id="AJE14087.1"/>
    </source>
</evidence>
<dbReference type="Proteomes" id="UP000182276">
    <property type="component" value="Unassembled WGS sequence"/>
</dbReference>
<dbReference type="EMBL" id="CP007511">
    <property type="protein sequence ID" value="AJE14087.1"/>
    <property type="molecule type" value="Genomic_DNA"/>
</dbReference>
<dbReference type="Gene3D" id="3.10.180.10">
    <property type="entry name" value="2,3-Dihydroxybiphenyl 1,2-Dioxygenase, domain 1"/>
    <property type="match status" value="1"/>
</dbReference>
<protein>
    <submittedName>
        <fullName evidence="2 3">Glyoxalase</fullName>
    </submittedName>
</protein>
<evidence type="ECO:0000313" key="4">
    <source>
        <dbReference type="Proteomes" id="UP000031271"/>
    </source>
</evidence>
<feature type="domain" description="VOC" evidence="1">
    <location>
        <begin position="8"/>
        <end position="129"/>
    </location>
</feature>
<dbReference type="RefSeq" id="WP_041107983.1">
    <property type="nucleotide sequence ID" value="NZ_CP007511.1"/>
</dbReference>
<keyword evidence="5" id="KW-1185">Reference proteome</keyword>
<evidence type="ECO:0000313" key="5">
    <source>
        <dbReference type="Proteomes" id="UP000182276"/>
    </source>
</evidence>
<gene>
    <name evidence="2" type="ORF">CL52_03215</name>
    <name evidence="3" type="ORF">SAMN05660875_11179</name>
</gene>
<dbReference type="GeneID" id="77258923"/>
<accession>A0A8D4C5T3</accession>
<dbReference type="InterPro" id="IPR029068">
    <property type="entry name" value="Glyas_Bleomycin-R_OHBP_Dase"/>
</dbReference>
<dbReference type="CDD" id="cd07262">
    <property type="entry name" value="VOC_like"/>
    <property type="match status" value="1"/>
</dbReference>
<dbReference type="InterPro" id="IPR037523">
    <property type="entry name" value="VOC_core"/>
</dbReference>
<dbReference type="EMBL" id="FNHO01000011">
    <property type="protein sequence ID" value="SDM88882.1"/>
    <property type="molecule type" value="Genomic_DNA"/>
</dbReference>
<reference evidence="4" key="1">
    <citation type="submission" date="2014-03" db="EMBL/GenBank/DDBJ databases">
        <title>Complete genome of Pseudomonas balearica DSM 6083T, a sewage water isolate from an enrichment with 2-methylnaphthalene.</title>
        <authorList>
            <person name="Salva-Serra F."/>
            <person name="Jaen-Luchoro D."/>
            <person name="Busquets A."/>
            <person name="Pena A."/>
            <person name="Gomila M."/>
            <person name="Bosch R."/>
            <person name="Nogales B."/>
            <person name="Garcia-Valdes E."/>
            <person name="Lalucat J."/>
            <person name="Bennasar A."/>
        </authorList>
    </citation>
    <scope>NUCLEOTIDE SEQUENCE [LARGE SCALE GENOMIC DNA]</scope>
    <source>
        <strain evidence="4">DSM 6083</strain>
    </source>
</reference>
<evidence type="ECO:0000259" key="1">
    <source>
        <dbReference type="PROSITE" id="PS51819"/>
    </source>
</evidence>
<dbReference type="Proteomes" id="UP000031271">
    <property type="component" value="Chromosome"/>
</dbReference>
<proteinExistence type="predicted"/>
<dbReference type="PROSITE" id="PS51819">
    <property type="entry name" value="VOC"/>
    <property type="match status" value="1"/>
</dbReference>
<dbReference type="KEGG" id="pbm:CL52_03215"/>
<dbReference type="AlphaFoldDB" id="A0A8D4C5T3"/>
<reference evidence="3 5" key="2">
    <citation type="submission" date="2016-10" db="EMBL/GenBank/DDBJ databases">
        <authorList>
            <person name="Varghese N."/>
            <person name="Submissions S."/>
        </authorList>
    </citation>
    <scope>NUCLEOTIDE SEQUENCE [LARGE SCALE GENOMIC DNA]</scope>
    <source>
        <strain evidence="3 5">DSM 6083</strain>
    </source>
</reference>
<evidence type="ECO:0000313" key="3">
    <source>
        <dbReference type="EMBL" id="SDM88882.1"/>
    </source>
</evidence>
<dbReference type="PANTHER" id="PTHR35006">
    <property type="entry name" value="GLYOXALASE FAMILY PROTEIN (AFU_ORTHOLOGUE AFUA_5G14830)"/>
    <property type="match status" value="1"/>
</dbReference>
<dbReference type="SUPFAM" id="SSF54593">
    <property type="entry name" value="Glyoxalase/Bleomycin resistance protein/Dihydroxybiphenyl dioxygenase"/>
    <property type="match status" value="1"/>
</dbReference>
<dbReference type="Pfam" id="PF00903">
    <property type="entry name" value="Glyoxalase"/>
    <property type="match status" value="1"/>
</dbReference>
<name>A0A8D4C5T3_9GAMM</name>
<organism evidence="2 4">
    <name type="scientific">Stutzerimonas balearica DSM 6083</name>
    <dbReference type="NCBI Taxonomy" id="1123016"/>
    <lineage>
        <taxon>Bacteria</taxon>
        <taxon>Pseudomonadati</taxon>
        <taxon>Pseudomonadota</taxon>
        <taxon>Gammaproteobacteria</taxon>
        <taxon>Pseudomonadales</taxon>
        <taxon>Pseudomonadaceae</taxon>
        <taxon>Stutzerimonas</taxon>
    </lineage>
</organism>